<proteinExistence type="predicted"/>
<dbReference type="RefSeq" id="XP_056489234.1">
    <property type="nucleotide sequence ID" value="XM_056629932.1"/>
</dbReference>
<sequence>MAKTLSELQSSVLRPDSMSSVDVVQCLVAGSGRSGRRRRAERGRHWIGIGIGNSNFFAKLPTTTTSSPLNHHHNPHHYDTNTHFSLDFNLDLVHAIHGLGILRLSLLIIPAVPFGACA</sequence>
<keyword evidence="2" id="KW-1185">Reference proteome</keyword>
<gene>
    <name evidence="1" type="ORF">N7509_005295</name>
</gene>
<accession>A0A9W9W246</accession>
<protein>
    <submittedName>
        <fullName evidence="1">Uncharacterized protein</fullName>
    </submittedName>
</protein>
<reference evidence="1" key="2">
    <citation type="journal article" date="2023" name="IMA Fungus">
        <title>Comparative genomic study of the Penicillium genus elucidates a diverse pangenome and 15 lateral gene transfer events.</title>
        <authorList>
            <person name="Petersen C."/>
            <person name="Sorensen T."/>
            <person name="Nielsen M.R."/>
            <person name="Sondergaard T.E."/>
            <person name="Sorensen J.L."/>
            <person name="Fitzpatrick D.A."/>
            <person name="Frisvad J.C."/>
            <person name="Nielsen K.L."/>
        </authorList>
    </citation>
    <scope>NUCLEOTIDE SEQUENCE</scope>
    <source>
        <strain evidence="1">IBT 29677</strain>
    </source>
</reference>
<reference evidence="1" key="1">
    <citation type="submission" date="2022-12" db="EMBL/GenBank/DDBJ databases">
        <authorList>
            <person name="Petersen C."/>
        </authorList>
    </citation>
    <scope>NUCLEOTIDE SEQUENCE</scope>
    <source>
        <strain evidence="1">IBT 29677</strain>
    </source>
</reference>
<evidence type="ECO:0000313" key="2">
    <source>
        <dbReference type="Proteomes" id="UP001147747"/>
    </source>
</evidence>
<comment type="caution">
    <text evidence="1">The sequence shown here is derived from an EMBL/GenBank/DDBJ whole genome shotgun (WGS) entry which is preliminary data.</text>
</comment>
<name>A0A9W9W246_9EURO</name>
<dbReference type="AlphaFoldDB" id="A0A9W9W246"/>
<dbReference type="GeneID" id="81368912"/>
<organism evidence="1 2">
    <name type="scientific">Penicillium cosmopolitanum</name>
    <dbReference type="NCBI Taxonomy" id="1131564"/>
    <lineage>
        <taxon>Eukaryota</taxon>
        <taxon>Fungi</taxon>
        <taxon>Dikarya</taxon>
        <taxon>Ascomycota</taxon>
        <taxon>Pezizomycotina</taxon>
        <taxon>Eurotiomycetes</taxon>
        <taxon>Eurotiomycetidae</taxon>
        <taxon>Eurotiales</taxon>
        <taxon>Aspergillaceae</taxon>
        <taxon>Penicillium</taxon>
    </lineage>
</organism>
<dbReference type="Proteomes" id="UP001147747">
    <property type="component" value="Unassembled WGS sequence"/>
</dbReference>
<dbReference type="EMBL" id="JAPZBU010000006">
    <property type="protein sequence ID" value="KAJ5397182.1"/>
    <property type="molecule type" value="Genomic_DNA"/>
</dbReference>
<evidence type="ECO:0000313" key="1">
    <source>
        <dbReference type="EMBL" id="KAJ5397182.1"/>
    </source>
</evidence>